<dbReference type="EMBL" id="DS113238">
    <property type="protein sequence ID" value="EAY16759.1"/>
    <property type="molecule type" value="Genomic_DNA"/>
</dbReference>
<name>A2DRY9_TRIV3</name>
<evidence type="ECO:0000313" key="1">
    <source>
        <dbReference type="EMBL" id="EAY16759.1"/>
    </source>
</evidence>
<dbReference type="VEuPathDB" id="TrichDB:TVAGG3_1001570"/>
<dbReference type="SMR" id="A2DRY9"/>
<dbReference type="RefSeq" id="XP_001328982.1">
    <property type="nucleotide sequence ID" value="XM_001328947.1"/>
</dbReference>
<reference evidence="1" key="1">
    <citation type="submission" date="2006-10" db="EMBL/GenBank/DDBJ databases">
        <authorList>
            <person name="Amadeo P."/>
            <person name="Zhao Q."/>
            <person name="Wortman J."/>
            <person name="Fraser-Liggett C."/>
            <person name="Carlton J."/>
        </authorList>
    </citation>
    <scope>NUCLEOTIDE SEQUENCE</scope>
    <source>
        <strain evidence="1">G3</strain>
    </source>
</reference>
<reference evidence="1" key="2">
    <citation type="journal article" date="2007" name="Science">
        <title>Draft genome sequence of the sexually transmitted pathogen Trichomonas vaginalis.</title>
        <authorList>
            <person name="Carlton J.M."/>
            <person name="Hirt R.P."/>
            <person name="Silva J.C."/>
            <person name="Delcher A.L."/>
            <person name="Schatz M."/>
            <person name="Zhao Q."/>
            <person name="Wortman J.R."/>
            <person name="Bidwell S.L."/>
            <person name="Alsmark U.C.M."/>
            <person name="Besteiro S."/>
            <person name="Sicheritz-Ponten T."/>
            <person name="Noel C.J."/>
            <person name="Dacks J.B."/>
            <person name="Foster P.G."/>
            <person name="Simillion C."/>
            <person name="Van de Peer Y."/>
            <person name="Miranda-Saavedra D."/>
            <person name="Barton G.J."/>
            <person name="Westrop G.D."/>
            <person name="Mueller S."/>
            <person name="Dessi D."/>
            <person name="Fiori P.L."/>
            <person name="Ren Q."/>
            <person name="Paulsen I."/>
            <person name="Zhang H."/>
            <person name="Bastida-Corcuera F.D."/>
            <person name="Simoes-Barbosa A."/>
            <person name="Brown M.T."/>
            <person name="Hayes R.D."/>
            <person name="Mukherjee M."/>
            <person name="Okumura C.Y."/>
            <person name="Schneider R."/>
            <person name="Smith A.J."/>
            <person name="Vanacova S."/>
            <person name="Villalvazo M."/>
            <person name="Haas B.J."/>
            <person name="Pertea M."/>
            <person name="Feldblyum T.V."/>
            <person name="Utterback T.R."/>
            <person name="Shu C.L."/>
            <person name="Osoegawa K."/>
            <person name="de Jong P.J."/>
            <person name="Hrdy I."/>
            <person name="Horvathova L."/>
            <person name="Zubacova Z."/>
            <person name="Dolezal P."/>
            <person name="Malik S.B."/>
            <person name="Logsdon J.M. Jr."/>
            <person name="Henze K."/>
            <person name="Gupta A."/>
            <person name="Wang C.C."/>
            <person name="Dunne R.L."/>
            <person name="Upcroft J.A."/>
            <person name="Upcroft P."/>
            <person name="White O."/>
            <person name="Salzberg S.L."/>
            <person name="Tang P."/>
            <person name="Chiu C.-H."/>
            <person name="Lee Y.-S."/>
            <person name="Embley T.M."/>
            <person name="Coombs G.H."/>
            <person name="Mottram J.C."/>
            <person name="Tachezy J."/>
            <person name="Fraser-Liggett C.M."/>
            <person name="Johnson P.J."/>
        </authorList>
    </citation>
    <scope>NUCLEOTIDE SEQUENCE [LARGE SCALE GENOMIC DNA]</scope>
    <source>
        <strain evidence="1">G3</strain>
    </source>
</reference>
<dbReference type="InParanoid" id="A2DRY9"/>
<sequence length="460" mass="53960">MNYKNTNEDTTPWEETSISEHKIYQPLEDYSELLELIGNLRSCTESYIQDPSDMLASNLIAILENLFEILSNFDMPFPEIAVENEFYYTILDLLTSSPDINVLYNAFICFGISLERYPEIIQYSFFNSLLSQVLNEMDEHFSILISPGTKILCLGITHFNDIDIDMLTRIIEQMPLCEQHTMLVQLVQKLGSIWYNENDPDYLIKLNQYLNLLEILISEKKILTPTVQLLKELFVLAKNRSHRIQIQHSVIHTNSVKIIFTFIEEIEEKFRFDILSLIEKILRNKCGYIGIGVFFTYIKSHIQFYFDLTEEENPEEIQIQANKILCHYFMYVEENPNFQVEEWLVVKMYDLINHSNFKVKKDAVRTLSQLTRRLTEEQVEYVIDQGILDFFLDMYDSESEDIQMSILSGFRRLTSNGSKHVAEAIMELEEFFAEAELESEAKASLCYLIHTIVVNKLQEE</sequence>
<dbReference type="InterPro" id="IPR016024">
    <property type="entry name" value="ARM-type_fold"/>
</dbReference>
<dbReference type="AlphaFoldDB" id="A2DRY9"/>
<proteinExistence type="predicted"/>
<dbReference type="SUPFAM" id="SSF48371">
    <property type="entry name" value="ARM repeat"/>
    <property type="match status" value="1"/>
</dbReference>
<gene>
    <name evidence="1" type="ORF">TVAG_447170</name>
</gene>
<dbReference type="Gene3D" id="1.25.10.10">
    <property type="entry name" value="Leucine-rich Repeat Variant"/>
    <property type="match status" value="1"/>
</dbReference>
<dbReference type="InterPro" id="IPR011989">
    <property type="entry name" value="ARM-like"/>
</dbReference>
<organism evidence="1 2">
    <name type="scientific">Trichomonas vaginalis (strain ATCC PRA-98 / G3)</name>
    <dbReference type="NCBI Taxonomy" id="412133"/>
    <lineage>
        <taxon>Eukaryota</taxon>
        <taxon>Metamonada</taxon>
        <taxon>Parabasalia</taxon>
        <taxon>Trichomonadida</taxon>
        <taxon>Trichomonadidae</taxon>
        <taxon>Trichomonas</taxon>
    </lineage>
</organism>
<keyword evidence="2" id="KW-1185">Reference proteome</keyword>
<evidence type="ECO:0000313" key="2">
    <source>
        <dbReference type="Proteomes" id="UP000001542"/>
    </source>
</evidence>
<protein>
    <submittedName>
        <fullName evidence="1">Uncharacterized protein</fullName>
    </submittedName>
</protein>
<dbReference type="VEuPathDB" id="TrichDB:TVAG_447170"/>
<dbReference type="Proteomes" id="UP000001542">
    <property type="component" value="Unassembled WGS sequence"/>
</dbReference>
<dbReference type="KEGG" id="tva:4774780"/>
<accession>A2DRY9</accession>